<organism evidence="3 4">
    <name type="scientific">Nitratifractor salsuginis (strain DSM 16511 / JCM 12458 / E9I37-1)</name>
    <dbReference type="NCBI Taxonomy" id="749222"/>
    <lineage>
        <taxon>Bacteria</taxon>
        <taxon>Pseudomonadati</taxon>
        <taxon>Campylobacterota</taxon>
        <taxon>Epsilonproteobacteria</taxon>
        <taxon>Campylobacterales</taxon>
        <taxon>Sulfurovaceae</taxon>
        <taxon>Nitratifractor</taxon>
    </lineage>
</organism>
<keyword evidence="4" id="KW-1185">Reference proteome</keyword>
<dbReference type="AlphaFoldDB" id="E6X1U2"/>
<protein>
    <submittedName>
        <fullName evidence="3">Uncharacterized protein</fullName>
    </submittedName>
</protein>
<name>E6X1U2_NITSE</name>
<dbReference type="KEGG" id="nsa:Nitsa_0682"/>
<feature type="signal peptide" evidence="2">
    <location>
        <begin position="1"/>
        <end position="27"/>
    </location>
</feature>
<dbReference type="RefSeq" id="WP_013553644.1">
    <property type="nucleotide sequence ID" value="NC_014935.1"/>
</dbReference>
<dbReference type="EMBL" id="CP002452">
    <property type="protein sequence ID" value="ADV45950.1"/>
    <property type="molecule type" value="Genomic_DNA"/>
</dbReference>
<evidence type="ECO:0000313" key="3">
    <source>
        <dbReference type="EMBL" id="ADV45950.1"/>
    </source>
</evidence>
<accession>E6X1U2</accession>
<evidence type="ECO:0000256" key="2">
    <source>
        <dbReference type="SAM" id="SignalP"/>
    </source>
</evidence>
<evidence type="ECO:0000313" key="4">
    <source>
        <dbReference type="Proteomes" id="UP000008633"/>
    </source>
</evidence>
<proteinExistence type="predicted"/>
<dbReference type="Proteomes" id="UP000008633">
    <property type="component" value="Chromosome"/>
</dbReference>
<reference evidence="4" key="2">
    <citation type="submission" date="2011-01" db="EMBL/GenBank/DDBJ databases">
        <title>The complete genome of Nitratifractor salsuginis DSM 16511.</title>
        <authorList>
            <consortium name="US DOE Joint Genome Institute (JGI-PGF)"/>
            <person name="Lucas S."/>
            <person name="Copeland A."/>
            <person name="Lapidus A."/>
            <person name="Bruce D."/>
            <person name="Goodwin L."/>
            <person name="Pitluck S."/>
            <person name="Kyrpides N."/>
            <person name="Mavromatis K."/>
            <person name="Ivanova N."/>
            <person name="Mikhailova N."/>
            <person name="Zeytun A."/>
            <person name="Detter J.C."/>
            <person name="Tapia R."/>
            <person name="Han C."/>
            <person name="Land M."/>
            <person name="Hauser L."/>
            <person name="Markowitz V."/>
            <person name="Cheng J.-F."/>
            <person name="Hugenholtz P."/>
            <person name="Woyke T."/>
            <person name="Wu D."/>
            <person name="Tindall B."/>
            <person name="Schuetze A."/>
            <person name="Brambilla E."/>
            <person name="Klenk H.-P."/>
            <person name="Eisen J.A."/>
        </authorList>
    </citation>
    <scope>NUCLEOTIDE SEQUENCE [LARGE SCALE GENOMIC DNA]</scope>
    <source>
        <strain evidence="4">DSM 16511 / JCM 12458 / E9I37-1</strain>
    </source>
</reference>
<feature type="region of interest" description="Disordered" evidence="1">
    <location>
        <begin position="253"/>
        <end position="279"/>
    </location>
</feature>
<feature type="chain" id="PRO_5003212663" evidence="2">
    <location>
        <begin position="28"/>
        <end position="279"/>
    </location>
</feature>
<evidence type="ECO:0000256" key="1">
    <source>
        <dbReference type="SAM" id="MobiDB-lite"/>
    </source>
</evidence>
<sequence>MKRYSKILTRSIAATSLIALMTSSLEARLQTGPIVNHEVQQHRIERLAKHKRVRVGAMWAMTLYAEDADSKLKSVETRFGQIKKAKKGVDAYDQESFPSWPKLAVNFEADGPGSKYKGDYHNITRWRGDEWNFVVTSSDVNRAVTLRWSELQKVVLLKSKAQPRPYKRIEAPGARKLRRLLLIDLKTGEKIPAVIDGKLQSYTFNMEGEKTRRFKWKFLSVREYFKSRRLAHRNMRAKRRLEKIYAKELAKSLRAEKRAKRHSSHHTPPPAGKKEIIEE</sequence>
<keyword evidence="2" id="KW-0732">Signal</keyword>
<gene>
    <name evidence="3" type="ordered locus">Nitsa_0682</name>
</gene>
<reference evidence="3 4" key="1">
    <citation type="journal article" date="2011" name="Stand. Genomic Sci.">
        <title>Complete genome sequence of Nitratifractor salsuginis type strain (E9I37-1).</title>
        <authorList>
            <person name="Anderson I."/>
            <person name="Sikorski J."/>
            <person name="Zeytun A."/>
            <person name="Nolan M."/>
            <person name="Lapidus A."/>
            <person name="Lucas S."/>
            <person name="Hammon N."/>
            <person name="Deshpande S."/>
            <person name="Cheng J.F."/>
            <person name="Tapia R."/>
            <person name="Han C."/>
            <person name="Goodwin L."/>
            <person name="Pitluck S."/>
            <person name="Liolios K."/>
            <person name="Pagani I."/>
            <person name="Ivanova N."/>
            <person name="Huntemann M."/>
            <person name="Mavromatis K."/>
            <person name="Ovchinikova G."/>
            <person name="Pati A."/>
            <person name="Chen A."/>
            <person name="Palaniappan K."/>
            <person name="Land M."/>
            <person name="Hauser L."/>
            <person name="Brambilla E.M."/>
            <person name="Ngatchou-Djao O.D."/>
            <person name="Rohde M."/>
            <person name="Tindall B.J."/>
            <person name="Goker M."/>
            <person name="Detter J.C."/>
            <person name="Woyke T."/>
            <person name="Bristow J."/>
            <person name="Eisen J.A."/>
            <person name="Markowitz V."/>
            <person name="Hugenholtz P."/>
            <person name="Klenk H.P."/>
            <person name="Kyrpides N.C."/>
        </authorList>
    </citation>
    <scope>NUCLEOTIDE SEQUENCE [LARGE SCALE GENOMIC DNA]</scope>
    <source>
        <strain evidence="4">DSM 16511 / JCM 12458 / E9I37-1</strain>
    </source>
</reference>
<dbReference type="HOGENOM" id="CLU_996884_0_0_7"/>
<dbReference type="OrthoDB" id="9999307at2"/>